<keyword evidence="3" id="KW-0238">DNA-binding</keyword>
<feature type="domain" description="HTH lysR-type" evidence="5">
    <location>
        <begin position="1"/>
        <end position="61"/>
    </location>
</feature>
<organism evidence="6 7">
    <name type="scientific">Sulfuricaulis limicola</name>
    <dbReference type="NCBI Taxonomy" id="1620215"/>
    <lineage>
        <taxon>Bacteria</taxon>
        <taxon>Pseudomonadati</taxon>
        <taxon>Pseudomonadota</taxon>
        <taxon>Gammaproteobacteria</taxon>
        <taxon>Acidiferrobacterales</taxon>
        <taxon>Acidiferrobacteraceae</taxon>
        <taxon>Sulfuricaulis</taxon>
    </lineage>
</organism>
<protein>
    <submittedName>
        <fullName evidence="6">LysR family transcriptional regulator</fullName>
    </submittedName>
</protein>
<dbReference type="InterPro" id="IPR036390">
    <property type="entry name" value="WH_DNA-bd_sf"/>
</dbReference>
<comment type="similarity">
    <text evidence="1">Belongs to the LysR transcriptional regulatory family.</text>
</comment>
<name>A0A1B4XIQ1_9GAMM</name>
<dbReference type="Gene3D" id="1.10.10.10">
    <property type="entry name" value="Winged helix-like DNA-binding domain superfamily/Winged helix DNA-binding domain"/>
    <property type="match status" value="1"/>
</dbReference>
<keyword evidence="2" id="KW-0805">Transcription regulation</keyword>
<evidence type="ECO:0000256" key="3">
    <source>
        <dbReference type="ARBA" id="ARBA00023125"/>
    </source>
</evidence>
<sequence length="330" mass="36782">MRHSTLRQLEVFEAIARLGSFTRAAEELFLTQPTVSMQIKKLTEAVGLPLFEQVGKKIYLTDAGRELHKTSRGVFEHFTRFEMLVADMKGLKKGALRLAVVTTAKYFAPRLLGPFCQQYPGIEVSLKVSNRERILERLADNQDDLCILGQPPEELEAESEPFLENPLVVLAPANHPLAGKKKIPLARLAEEPFLLREPGSGTRMAMERLFATHRLKIKVRMELGSNEAIKQAIVGGLGVSVLSRHTLALDAPMGQLAILDVEGFPIERHWYVAWPSGKQLSVVARTFLDYLKQAPKFVSEVPCHHAEQGECPLLPPATVAGKKPKIRQMP</sequence>
<gene>
    <name evidence="6" type="ORF">SCL_2418</name>
</gene>
<dbReference type="Pfam" id="PF03466">
    <property type="entry name" value="LysR_substrate"/>
    <property type="match status" value="1"/>
</dbReference>
<proteinExistence type="inferred from homology"/>
<evidence type="ECO:0000313" key="7">
    <source>
        <dbReference type="Proteomes" id="UP000243180"/>
    </source>
</evidence>
<dbReference type="OrthoDB" id="8437302at2"/>
<dbReference type="PANTHER" id="PTHR30126:SF5">
    <property type="entry name" value="HTH-TYPE TRANSCRIPTIONAL ACTIVATOR CMPR"/>
    <property type="match status" value="1"/>
</dbReference>
<evidence type="ECO:0000256" key="1">
    <source>
        <dbReference type="ARBA" id="ARBA00009437"/>
    </source>
</evidence>
<dbReference type="PRINTS" id="PR00039">
    <property type="entry name" value="HTHLYSR"/>
</dbReference>
<accession>A0A1B4XIQ1</accession>
<dbReference type="InterPro" id="IPR005119">
    <property type="entry name" value="LysR_subst-bd"/>
</dbReference>
<reference evidence="6 7" key="1">
    <citation type="submission" date="2015-05" db="EMBL/GenBank/DDBJ databases">
        <title>Complete genome sequence of a sulfur-oxidizing gammaproteobacterium strain HA5.</title>
        <authorList>
            <person name="Miura A."/>
            <person name="Kojima H."/>
            <person name="Fukui M."/>
        </authorList>
    </citation>
    <scope>NUCLEOTIDE SEQUENCE [LARGE SCALE GENOMIC DNA]</scope>
    <source>
        <strain evidence="6 7">HA5</strain>
    </source>
</reference>
<evidence type="ECO:0000259" key="5">
    <source>
        <dbReference type="PROSITE" id="PS50931"/>
    </source>
</evidence>
<dbReference type="KEGG" id="slim:SCL_2418"/>
<dbReference type="Gene3D" id="3.40.190.290">
    <property type="match status" value="1"/>
</dbReference>
<keyword evidence="7" id="KW-1185">Reference proteome</keyword>
<evidence type="ECO:0000313" key="6">
    <source>
        <dbReference type="EMBL" id="BAV34695.1"/>
    </source>
</evidence>
<dbReference type="GO" id="GO:0000976">
    <property type="term" value="F:transcription cis-regulatory region binding"/>
    <property type="evidence" value="ECO:0007669"/>
    <property type="project" value="TreeGrafter"/>
</dbReference>
<dbReference type="FunCoup" id="A0A1B4XIQ1">
    <property type="interactions" value="154"/>
</dbReference>
<dbReference type="SUPFAM" id="SSF53850">
    <property type="entry name" value="Periplasmic binding protein-like II"/>
    <property type="match status" value="1"/>
</dbReference>
<dbReference type="CDD" id="cd08419">
    <property type="entry name" value="PBP2_CbbR_RubisCO_like"/>
    <property type="match status" value="1"/>
</dbReference>
<evidence type="ECO:0000256" key="4">
    <source>
        <dbReference type="ARBA" id="ARBA00023163"/>
    </source>
</evidence>
<dbReference type="InParanoid" id="A0A1B4XIQ1"/>
<dbReference type="InterPro" id="IPR036388">
    <property type="entry name" value="WH-like_DNA-bd_sf"/>
</dbReference>
<dbReference type="Proteomes" id="UP000243180">
    <property type="component" value="Chromosome"/>
</dbReference>
<keyword evidence="4" id="KW-0804">Transcription</keyword>
<dbReference type="EMBL" id="AP014879">
    <property type="protein sequence ID" value="BAV34695.1"/>
    <property type="molecule type" value="Genomic_DNA"/>
</dbReference>
<dbReference type="SUPFAM" id="SSF46785">
    <property type="entry name" value="Winged helix' DNA-binding domain"/>
    <property type="match status" value="1"/>
</dbReference>
<dbReference type="Pfam" id="PF00126">
    <property type="entry name" value="HTH_1"/>
    <property type="match status" value="1"/>
</dbReference>
<dbReference type="AlphaFoldDB" id="A0A1B4XIQ1"/>
<dbReference type="InterPro" id="IPR000847">
    <property type="entry name" value="LysR_HTH_N"/>
</dbReference>
<dbReference type="PROSITE" id="PS50931">
    <property type="entry name" value="HTH_LYSR"/>
    <property type="match status" value="1"/>
</dbReference>
<evidence type="ECO:0000256" key="2">
    <source>
        <dbReference type="ARBA" id="ARBA00023015"/>
    </source>
</evidence>
<dbReference type="PANTHER" id="PTHR30126">
    <property type="entry name" value="HTH-TYPE TRANSCRIPTIONAL REGULATOR"/>
    <property type="match status" value="1"/>
</dbReference>
<dbReference type="GO" id="GO:0003700">
    <property type="term" value="F:DNA-binding transcription factor activity"/>
    <property type="evidence" value="ECO:0007669"/>
    <property type="project" value="InterPro"/>
</dbReference>
<dbReference type="FunFam" id="1.10.10.10:FF:000001">
    <property type="entry name" value="LysR family transcriptional regulator"/>
    <property type="match status" value="1"/>
</dbReference>
<dbReference type="RefSeq" id="WP_096361405.1">
    <property type="nucleotide sequence ID" value="NZ_AP014879.1"/>
</dbReference>